<gene>
    <name evidence="12" type="primary">cas3</name>
    <name evidence="12" type="ORF">ACFQE5_21380</name>
</gene>
<comment type="caution">
    <text evidence="12">The sequence shown here is derived from an EMBL/GenBank/DDBJ whole genome shotgun (WGS) entry which is preliminary data.</text>
</comment>
<evidence type="ECO:0000313" key="13">
    <source>
        <dbReference type="Proteomes" id="UP001596302"/>
    </source>
</evidence>
<dbReference type="InterPro" id="IPR014001">
    <property type="entry name" value="Helicase_ATP-bd"/>
</dbReference>
<dbReference type="NCBIfam" id="TIGR01596">
    <property type="entry name" value="cas3_HD"/>
    <property type="match status" value="1"/>
</dbReference>
<dbReference type="SMART" id="SM00487">
    <property type="entry name" value="DEXDc"/>
    <property type="match status" value="1"/>
</dbReference>
<keyword evidence="9" id="KW-0051">Antiviral defense</keyword>
<protein>
    <submittedName>
        <fullName evidence="12">CRISPR-associated helicase Cas3</fullName>
    </submittedName>
</protein>
<dbReference type="SUPFAM" id="SSF52540">
    <property type="entry name" value="P-loop containing nucleoside triphosphate hydrolases"/>
    <property type="match status" value="1"/>
</dbReference>
<dbReference type="InterPro" id="IPR038257">
    <property type="entry name" value="CRISPR-assoc_Cas3_HD_sf"/>
</dbReference>
<evidence type="ECO:0000256" key="2">
    <source>
        <dbReference type="ARBA" id="ARBA00009046"/>
    </source>
</evidence>
<evidence type="ECO:0000256" key="5">
    <source>
        <dbReference type="ARBA" id="ARBA00022741"/>
    </source>
</evidence>
<comment type="similarity">
    <text evidence="1">In the N-terminal section; belongs to the CRISPR-associated nuclease Cas3-HD family.</text>
</comment>
<keyword evidence="7" id="KW-0347">Helicase</keyword>
<dbReference type="PANTHER" id="PTHR47963">
    <property type="entry name" value="DEAD-BOX ATP-DEPENDENT RNA HELICASE 47, MITOCHONDRIAL"/>
    <property type="match status" value="1"/>
</dbReference>
<reference evidence="13" key="1">
    <citation type="journal article" date="2019" name="Int. J. Syst. Evol. Microbiol.">
        <title>The Global Catalogue of Microorganisms (GCM) 10K type strain sequencing project: providing services to taxonomists for standard genome sequencing and annotation.</title>
        <authorList>
            <consortium name="The Broad Institute Genomics Platform"/>
            <consortium name="The Broad Institute Genome Sequencing Center for Infectious Disease"/>
            <person name="Wu L."/>
            <person name="Ma J."/>
        </authorList>
    </citation>
    <scope>NUCLEOTIDE SEQUENCE [LARGE SCALE GENOMIC DNA]</scope>
    <source>
        <strain evidence="13">CCM 8391</strain>
    </source>
</reference>
<evidence type="ECO:0000256" key="3">
    <source>
        <dbReference type="ARBA" id="ARBA00022722"/>
    </source>
</evidence>
<dbReference type="EMBL" id="JBHSQW010000044">
    <property type="protein sequence ID" value="MFC5996763.1"/>
    <property type="molecule type" value="Genomic_DNA"/>
</dbReference>
<accession>A0ABW1J780</accession>
<sequence>MGSDDWAWLSVWAKTGRDPLNSAAVTRWLPLHQHLADTAGVAGLLVDQWVSPQVLARLARDLDGDAVEVRRLVTWLAAVHDVGKASPAFAVQNDRLADVMRARGLVAPPRLKDDPQRSRARHEYVGQDAVRRWLADELGFRFRGAAAQLAGVIGAHHGVPSTPSDIALVRERSDLAGRGEWEQARAAVLRWATDLVGGPAVVKRFADVTFDRPSQVLLAALVIMADWIASNDELFPLDPLHTAQEPPVRPDPDRTAARVGAGWRELELPPRWTPRPVDDVPEAFAARFGRDPATVRPVQVAAVEAARAQERPGLVVVEAPMGEGKTEAALLAAEALAARFDADGCFVALPTRATTDAMFGRVLAWMRVLPGLAADASVMLAHGTASLNDEYRGLLWRGQIRDVGDGGDEAGIAHHWLRGRKKGPLAQFVIGTVDQVLVAGLKSRHLMLRHLALAGKVVVIDEVHAYDVYMSSYLDRVLHWLGAYGAPVVLLSATLPAARRAELLAAYDSGRAGAPEPPIEEPGYPVVLASGDRPRPVPASGTPRPVVLERLVEDPELDDLDALVDTLRTGLAKGGCAVVIRNTVARVQKTADTLVAVFGEEHVTVTHSRFLACDRAHLDAELLRRFGPPGPGTQRPPLHIVVATQVVEQSLDVDFDLMVTDLAPIDLVLQRMGRLHRHARRRPAGLERARCVLTGVEDWAGAPVRAVAGSRRVYGEHVLLRAAALLTDRERITLPTDIAPLVQTGYGALMPGPAAWHEKMRTAQQTHELEIVRRREQAAEFLLGDVGGPRATLDGWVRAGVGDADGDGEDPRRVGQVRDGAESVEVLVVQRDRDGGLRTPDWIAKNAGVQIPLDEQVPGKLARTIAACALRLPVGMSQLNPVGDGVIRALEQNHYASFDRSPLLSGQLVLVLDDDRTAELRHGAAAFRLTYDLRRGLLHQQL</sequence>
<proteinExistence type="inferred from homology"/>
<dbReference type="Pfam" id="PF18019">
    <property type="entry name" value="Cas3_HD"/>
    <property type="match status" value="1"/>
</dbReference>
<evidence type="ECO:0000256" key="9">
    <source>
        <dbReference type="ARBA" id="ARBA00023118"/>
    </source>
</evidence>
<dbReference type="InterPro" id="IPR006474">
    <property type="entry name" value="Helicase_Cas3_CRISPR-ass_core"/>
</dbReference>
<evidence type="ECO:0000259" key="10">
    <source>
        <dbReference type="PROSITE" id="PS51192"/>
    </source>
</evidence>
<dbReference type="NCBIfam" id="TIGR01587">
    <property type="entry name" value="cas3_core"/>
    <property type="match status" value="1"/>
</dbReference>
<keyword evidence="4" id="KW-0479">Metal-binding</keyword>
<keyword evidence="6" id="KW-0378">Hydrolase</keyword>
<dbReference type="InterPro" id="IPR054712">
    <property type="entry name" value="Cas3-like_dom"/>
</dbReference>
<dbReference type="Pfam" id="PF22590">
    <property type="entry name" value="Cas3-like_C_2"/>
    <property type="match status" value="1"/>
</dbReference>
<dbReference type="Gene3D" id="3.40.50.300">
    <property type="entry name" value="P-loop containing nucleotide triphosphate hydrolases"/>
    <property type="match status" value="2"/>
</dbReference>
<evidence type="ECO:0000256" key="4">
    <source>
        <dbReference type="ARBA" id="ARBA00022723"/>
    </source>
</evidence>
<dbReference type="PROSITE" id="PS51192">
    <property type="entry name" value="HELICASE_ATP_BIND_1"/>
    <property type="match status" value="1"/>
</dbReference>
<feature type="domain" description="Helicase ATP-binding" evidence="10">
    <location>
        <begin position="306"/>
        <end position="513"/>
    </location>
</feature>
<keyword evidence="3" id="KW-0540">Nuclease</keyword>
<dbReference type="InterPro" id="IPR050547">
    <property type="entry name" value="DEAD_box_RNA_helicases"/>
</dbReference>
<evidence type="ECO:0000256" key="7">
    <source>
        <dbReference type="ARBA" id="ARBA00022806"/>
    </source>
</evidence>
<dbReference type="InterPro" id="IPR027417">
    <property type="entry name" value="P-loop_NTPase"/>
</dbReference>
<evidence type="ECO:0000256" key="8">
    <source>
        <dbReference type="ARBA" id="ARBA00022840"/>
    </source>
</evidence>
<dbReference type="Pfam" id="PF00270">
    <property type="entry name" value="DEAD"/>
    <property type="match status" value="1"/>
</dbReference>
<evidence type="ECO:0000256" key="1">
    <source>
        <dbReference type="ARBA" id="ARBA00006847"/>
    </source>
</evidence>
<dbReference type="CDD" id="cd09641">
    <property type="entry name" value="Cas3''_I"/>
    <property type="match status" value="1"/>
</dbReference>
<dbReference type="InterPro" id="IPR011545">
    <property type="entry name" value="DEAD/DEAH_box_helicase_dom"/>
</dbReference>
<feature type="domain" description="HD Cas3-type" evidence="11">
    <location>
        <begin position="24"/>
        <end position="228"/>
    </location>
</feature>
<organism evidence="12 13">
    <name type="scientific">Pseudonocardia hispaniensis</name>
    <dbReference type="NCBI Taxonomy" id="904933"/>
    <lineage>
        <taxon>Bacteria</taxon>
        <taxon>Bacillati</taxon>
        <taxon>Actinomycetota</taxon>
        <taxon>Actinomycetes</taxon>
        <taxon>Pseudonocardiales</taxon>
        <taxon>Pseudonocardiaceae</taxon>
        <taxon>Pseudonocardia</taxon>
    </lineage>
</organism>
<dbReference type="InterPro" id="IPR041372">
    <property type="entry name" value="Cas3_C"/>
</dbReference>
<keyword evidence="13" id="KW-1185">Reference proteome</keyword>
<dbReference type="Pfam" id="PF18395">
    <property type="entry name" value="Cas3_C"/>
    <property type="match status" value="1"/>
</dbReference>
<evidence type="ECO:0000259" key="11">
    <source>
        <dbReference type="PROSITE" id="PS51643"/>
    </source>
</evidence>
<keyword evidence="5" id="KW-0547">Nucleotide-binding</keyword>
<evidence type="ECO:0000256" key="6">
    <source>
        <dbReference type="ARBA" id="ARBA00022801"/>
    </source>
</evidence>
<dbReference type="Proteomes" id="UP001596302">
    <property type="component" value="Unassembled WGS sequence"/>
</dbReference>
<keyword evidence="8" id="KW-0067">ATP-binding</keyword>
<dbReference type="PANTHER" id="PTHR47963:SF9">
    <property type="entry name" value="CRISPR-ASSOCIATED ENDONUCLEASE_HELICASE CAS3"/>
    <property type="match status" value="1"/>
</dbReference>
<dbReference type="PROSITE" id="PS51643">
    <property type="entry name" value="HD_CAS3"/>
    <property type="match status" value="1"/>
</dbReference>
<comment type="similarity">
    <text evidence="2">In the central section; belongs to the CRISPR-associated helicase Cas3 family.</text>
</comment>
<dbReference type="RefSeq" id="WP_379587584.1">
    <property type="nucleotide sequence ID" value="NZ_JBHSQW010000044.1"/>
</dbReference>
<evidence type="ECO:0000313" key="12">
    <source>
        <dbReference type="EMBL" id="MFC5996763.1"/>
    </source>
</evidence>
<name>A0ABW1J780_9PSEU</name>
<dbReference type="Gene3D" id="1.10.3210.30">
    <property type="match status" value="1"/>
</dbReference>
<dbReference type="InterPro" id="IPR006483">
    <property type="entry name" value="CRISPR-assoc_Cas3_HD"/>
</dbReference>